<dbReference type="InterPro" id="IPR008254">
    <property type="entry name" value="Flavodoxin/NO_synth"/>
</dbReference>
<dbReference type="PANTHER" id="PTHR19384:SF17">
    <property type="entry name" value="NADPH--CYTOCHROME P450 REDUCTASE"/>
    <property type="match status" value="1"/>
</dbReference>
<dbReference type="SUPFAM" id="SSF52343">
    <property type="entry name" value="Ferredoxin reductase-like, C-terminal NADP-linked domain"/>
    <property type="match status" value="1"/>
</dbReference>
<dbReference type="RefSeq" id="XP_012335963.1">
    <property type="nucleotide sequence ID" value="XM_012480540.1"/>
</dbReference>
<dbReference type="Pfam" id="PF00258">
    <property type="entry name" value="Flavodoxin_1"/>
    <property type="match status" value="1"/>
</dbReference>
<dbReference type="Proteomes" id="UP000054561">
    <property type="component" value="Unassembled WGS sequence"/>
</dbReference>
<comment type="cofactor">
    <cofactor evidence="1">
        <name>FMN</name>
        <dbReference type="ChEBI" id="CHEBI:58210"/>
    </cofactor>
</comment>
<feature type="compositionally biased region" description="Polar residues" evidence="9">
    <location>
        <begin position="372"/>
        <end position="385"/>
    </location>
</feature>
<name>A0A0D9QK87_PLAFR</name>
<keyword evidence="13" id="KW-1185">Reference proteome</keyword>
<dbReference type="PRINTS" id="PR00369">
    <property type="entry name" value="FLAVODOXIN"/>
</dbReference>
<dbReference type="PANTHER" id="PTHR19384">
    <property type="entry name" value="NITRIC OXIDE SYNTHASE-RELATED"/>
    <property type="match status" value="1"/>
</dbReference>
<evidence type="ECO:0000256" key="3">
    <source>
        <dbReference type="ARBA" id="ARBA00022630"/>
    </source>
</evidence>
<dbReference type="SUPFAM" id="SSF52218">
    <property type="entry name" value="Flavoproteins"/>
    <property type="match status" value="1"/>
</dbReference>
<evidence type="ECO:0000313" key="12">
    <source>
        <dbReference type="EMBL" id="KJP87485.1"/>
    </source>
</evidence>
<dbReference type="PROSITE" id="PS50902">
    <property type="entry name" value="FLAVODOXIN_LIKE"/>
    <property type="match status" value="1"/>
</dbReference>
<dbReference type="InterPro" id="IPR039261">
    <property type="entry name" value="FNR_nucleotide-bd"/>
</dbReference>
<dbReference type="InterPro" id="IPR017938">
    <property type="entry name" value="Riboflavin_synthase-like_b-brl"/>
</dbReference>
<dbReference type="PROSITE" id="PS51384">
    <property type="entry name" value="FAD_FR"/>
    <property type="match status" value="1"/>
</dbReference>
<gene>
    <name evidence="12" type="ORF">AK88_02917</name>
</gene>
<evidence type="ECO:0000256" key="2">
    <source>
        <dbReference type="ARBA" id="ARBA00001974"/>
    </source>
</evidence>
<evidence type="ECO:0000256" key="5">
    <source>
        <dbReference type="ARBA" id="ARBA00022827"/>
    </source>
</evidence>
<sequence length="746" mass="86282">MNPRSSRLLLQGSIFCACAVFFAWKARHTPLFRTVTNIVRRCLRLKCQNEIDTNEQIRNNVKIYFGSQGGTAEQFSKELSANLRDIFNIKAEVIDLEYFSKEEISTFGVRIFIVATYGDGEPTDNACAFFKWLKMLNDDNEYFRNTIYSIMGLGSKQYKHFNKVAKKLANYLTKFKAKQISENVFGDDDDNIYQDFEIWKREFFKELIKVLHMKEDIIPVQFFSENVVELVDWTTLPEINLRIRYVEEVTTVGGDTEACHVAEAALPHEVQNVEHGENEKIILPHQTTDITGKFYFNHHTGRVISNENLLKNVNNTSDDDKVNHIVIAVEKVSFKAADTFVVLAKNPEHVISWWLKRLNIDDTDRKKRFTFVPSNTTDNSSAEIPQSSSNLNTSQSNSLQDNTPVCVPFPTPCTVEDALAYYCDLTTIPRVNILKNFKCFIKDVEELKMFNYILSNKQRSTCLNICKESDMTLIEFVDIFMPKAEFELTPFLQLIPRNVPKSYTISSSPKEAEDTISLTVKKKQYPIHSLRKALKGFKNNDMLPPISEQKLRELCSRRWFKGSSSFYLTEELAPHDNVKFNLKSSKFCLPPYLESTNIIMIATGTGIAPFKAFIKEFKHFDQTCVQNGVIKKAKRILFFGCRKREIDFLYEKEIAEAEEGKHIDQVFLAFSRDQHEKVYVQDLILDKKDLVWSLIQKGAYIYVCGNSNMSKDVNKTINSLPMHYKQDNKKFTKILKKAGRYVEEMW</sequence>
<dbReference type="GO" id="GO:0003958">
    <property type="term" value="F:NADPH-hemoprotein reductase activity"/>
    <property type="evidence" value="ECO:0007669"/>
    <property type="project" value="UniProtKB-EC"/>
</dbReference>
<dbReference type="GeneID" id="24268231"/>
<dbReference type="InterPro" id="IPR029039">
    <property type="entry name" value="Flavoprotein-like_sf"/>
</dbReference>
<dbReference type="VEuPathDB" id="PlasmoDB:AK88_02917"/>
<dbReference type="GO" id="GO:0010181">
    <property type="term" value="F:FMN binding"/>
    <property type="evidence" value="ECO:0007669"/>
    <property type="project" value="InterPro"/>
</dbReference>
<evidence type="ECO:0000259" key="10">
    <source>
        <dbReference type="PROSITE" id="PS50902"/>
    </source>
</evidence>
<evidence type="ECO:0000256" key="8">
    <source>
        <dbReference type="ARBA" id="ARBA00023797"/>
    </source>
</evidence>
<keyword evidence="6" id="KW-0521">NADP</keyword>
<proteinExistence type="predicted"/>
<organism evidence="12 13">
    <name type="scientific">Plasmodium fragile</name>
    <dbReference type="NCBI Taxonomy" id="5857"/>
    <lineage>
        <taxon>Eukaryota</taxon>
        <taxon>Sar</taxon>
        <taxon>Alveolata</taxon>
        <taxon>Apicomplexa</taxon>
        <taxon>Aconoidasida</taxon>
        <taxon>Haemosporida</taxon>
        <taxon>Plasmodiidae</taxon>
        <taxon>Plasmodium</taxon>
        <taxon>Plasmodium (Plasmodium)</taxon>
    </lineage>
</organism>
<dbReference type="AlphaFoldDB" id="A0A0D9QK87"/>
<evidence type="ECO:0000313" key="13">
    <source>
        <dbReference type="Proteomes" id="UP000054561"/>
    </source>
</evidence>
<dbReference type="InterPro" id="IPR023173">
    <property type="entry name" value="NADPH_Cyt_P450_Rdtase_alpha"/>
</dbReference>
<dbReference type="EMBL" id="KQ001674">
    <property type="protein sequence ID" value="KJP87485.1"/>
    <property type="molecule type" value="Genomic_DNA"/>
</dbReference>
<dbReference type="Gene3D" id="1.20.990.10">
    <property type="entry name" value="NADPH-cytochrome p450 Reductase, Chain A, domain 3"/>
    <property type="match status" value="1"/>
</dbReference>
<dbReference type="Gene3D" id="2.40.30.10">
    <property type="entry name" value="Translation factors"/>
    <property type="match status" value="1"/>
</dbReference>
<dbReference type="InterPro" id="IPR003097">
    <property type="entry name" value="CysJ-like_FAD-binding"/>
</dbReference>
<dbReference type="InterPro" id="IPR001094">
    <property type="entry name" value="Flavdoxin-like"/>
</dbReference>
<evidence type="ECO:0000256" key="9">
    <source>
        <dbReference type="SAM" id="MobiDB-lite"/>
    </source>
</evidence>
<keyword evidence="4" id="KW-0288">FMN</keyword>
<dbReference type="Gene3D" id="3.40.50.360">
    <property type="match status" value="1"/>
</dbReference>
<dbReference type="OrthoDB" id="1688044at2759"/>
<evidence type="ECO:0000259" key="11">
    <source>
        <dbReference type="PROSITE" id="PS51384"/>
    </source>
</evidence>
<dbReference type="GO" id="GO:0050660">
    <property type="term" value="F:flavin adenine dinucleotide binding"/>
    <property type="evidence" value="ECO:0007669"/>
    <property type="project" value="TreeGrafter"/>
</dbReference>
<dbReference type="Pfam" id="PF00667">
    <property type="entry name" value="FAD_binding_1"/>
    <property type="match status" value="1"/>
</dbReference>
<evidence type="ECO:0000256" key="6">
    <source>
        <dbReference type="ARBA" id="ARBA00022857"/>
    </source>
</evidence>
<dbReference type="InterPro" id="IPR017927">
    <property type="entry name" value="FAD-bd_FR_type"/>
</dbReference>
<accession>A0A0D9QK87</accession>
<dbReference type="Gene3D" id="3.40.50.80">
    <property type="entry name" value="Nucleotide-binding domain of ferredoxin-NADP reductase (FNR) module"/>
    <property type="match status" value="1"/>
</dbReference>
<comment type="cofactor">
    <cofactor evidence="2">
        <name>FAD</name>
        <dbReference type="ChEBI" id="CHEBI:57692"/>
    </cofactor>
</comment>
<dbReference type="GO" id="GO:0005829">
    <property type="term" value="C:cytosol"/>
    <property type="evidence" value="ECO:0007669"/>
    <property type="project" value="TreeGrafter"/>
</dbReference>
<reference evidence="12 13" key="1">
    <citation type="submission" date="2014-03" db="EMBL/GenBank/DDBJ databases">
        <title>The Genome Sequence of Plasmodium fragile nilgiri.</title>
        <authorList>
            <consortium name="The Broad Institute Genomics Platform"/>
            <consortium name="The Broad Institute Genome Sequencing Center for Infectious Disease"/>
            <person name="Neafsey D."/>
            <person name="Duraisingh M."/>
            <person name="Young S.K."/>
            <person name="Zeng Q."/>
            <person name="Gargeya S."/>
            <person name="Abouelleil A."/>
            <person name="Alvarado L."/>
            <person name="Chapman S.B."/>
            <person name="Gainer-Dewar J."/>
            <person name="Goldberg J."/>
            <person name="Griggs A."/>
            <person name="Gujja S."/>
            <person name="Hansen M."/>
            <person name="Howarth C."/>
            <person name="Imamovic A."/>
            <person name="Larimer J."/>
            <person name="Pearson M."/>
            <person name="Poon T.W."/>
            <person name="Priest M."/>
            <person name="Roberts A."/>
            <person name="Saif S."/>
            <person name="Shea T."/>
            <person name="Sykes S."/>
            <person name="Wortman J."/>
            <person name="Nusbaum C."/>
            <person name="Birren B."/>
        </authorList>
    </citation>
    <scope>NUCLEOTIDE SEQUENCE [LARGE SCALE GENOMIC DNA]</scope>
    <source>
        <strain evidence="13">nilgiri</strain>
    </source>
</reference>
<dbReference type="Pfam" id="PF00175">
    <property type="entry name" value="NAD_binding_1"/>
    <property type="match status" value="1"/>
</dbReference>
<dbReference type="EC" id="1.6.2.4" evidence="8"/>
<feature type="domain" description="FAD-binding FR-type" evidence="11">
    <location>
        <begin position="296"/>
        <end position="590"/>
    </location>
</feature>
<evidence type="ECO:0000256" key="7">
    <source>
        <dbReference type="ARBA" id="ARBA00023002"/>
    </source>
</evidence>
<keyword evidence="3" id="KW-0285">Flavoprotein</keyword>
<feature type="region of interest" description="Disordered" evidence="9">
    <location>
        <begin position="371"/>
        <end position="396"/>
    </location>
</feature>
<evidence type="ECO:0000256" key="1">
    <source>
        <dbReference type="ARBA" id="ARBA00001917"/>
    </source>
</evidence>
<evidence type="ECO:0000256" key="4">
    <source>
        <dbReference type="ARBA" id="ARBA00022643"/>
    </source>
</evidence>
<dbReference type="PRINTS" id="PR00371">
    <property type="entry name" value="FPNCR"/>
</dbReference>
<dbReference type="OMA" id="CAPVNRD"/>
<dbReference type="PROSITE" id="PS51257">
    <property type="entry name" value="PROKAR_LIPOPROTEIN"/>
    <property type="match status" value="1"/>
</dbReference>
<dbReference type="InterPro" id="IPR001709">
    <property type="entry name" value="Flavoprot_Pyr_Nucl_cyt_Rdtase"/>
</dbReference>
<keyword evidence="7" id="KW-0560">Oxidoreductase</keyword>
<feature type="domain" description="Flavodoxin-like" evidence="10">
    <location>
        <begin position="61"/>
        <end position="204"/>
    </location>
</feature>
<dbReference type="InterPro" id="IPR001433">
    <property type="entry name" value="OxRdtase_FAD/NAD-bd"/>
</dbReference>
<dbReference type="SUPFAM" id="SSF63380">
    <property type="entry name" value="Riboflavin synthase domain-like"/>
    <property type="match status" value="1"/>
</dbReference>
<protein>
    <recommendedName>
        <fullName evidence="8">NADPH--hemoprotein reductase</fullName>
        <ecNumber evidence="8">1.6.2.4</ecNumber>
    </recommendedName>
</protein>
<feature type="compositionally biased region" description="Low complexity" evidence="9">
    <location>
        <begin position="386"/>
        <end position="396"/>
    </location>
</feature>
<keyword evidence="5" id="KW-0274">FAD</keyword>